<protein>
    <submittedName>
        <fullName evidence="1">Tetratricopeptide repeat protein</fullName>
    </submittedName>
</protein>
<sequence length="145" mass="16741">MYAFFINFQNNNIKYIYFKNGSRCCLRGALSADSEECQYVQELEQKAEQGDESAQFALGSWYAEGRYVKPDYKLAIKWLEKAGKQGSDFSYFILGYHYNYGENFPLSRQKALEWYRKAAELGDSSTQEILGDAYMYGDGFPKIPS</sequence>
<dbReference type="Gene3D" id="1.25.40.10">
    <property type="entry name" value="Tetratricopeptide repeat domain"/>
    <property type="match status" value="1"/>
</dbReference>
<dbReference type="PANTHER" id="PTHR11102">
    <property type="entry name" value="SEL-1-LIKE PROTEIN"/>
    <property type="match status" value="1"/>
</dbReference>
<evidence type="ECO:0000313" key="2">
    <source>
        <dbReference type="Proteomes" id="UP000254346"/>
    </source>
</evidence>
<dbReference type="InterPro" id="IPR050767">
    <property type="entry name" value="Sel1_AlgK"/>
</dbReference>
<proteinExistence type="predicted"/>
<dbReference type="Pfam" id="PF08238">
    <property type="entry name" value="Sel1"/>
    <property type="match status" value="3"/>
</dbReference>
<reference evidence="1 2" key="1">
    <citation type="submission" date="2018-06" db="EMBL/GenBank/DDBJ databases">
        <authorList>
            <consortium name="Pathogen Informatics"/>
            <person name="Doyle S."/>
        </authorList>
    </citation>
    <scope>NUCLEOTIDE SEQUENCE [LARGE SCALE GENOMIC DNA]</scope>
    <source>
        <strain evidence="1 2">NCTC8256</strain>
    </source>
</reference>
<accession>A0A379VS11</accession>
<dbReference type="SMART" id="SM00671">
    <property type="entry name" value="SEL1"/>
    <property type="match status" value="2"/>
</dbReference>
<dbReference type="AlphaFoldDB" id="A0A379VS11"/>
<gene>
    <name evidence="1" type="primary">podJ</name>
    <name evidence="1" type="ORF">NCTC8256_02896</name>
</gene>
<evidence type="ECO:0000313" key="1">
    <source>
        <dbReference type="EMBL" id="SUH08944.1"/>
    </source>
</evidence>
<dbReference type="Proteomes" id="UP000254346">
    <property type="component" value="Unassembled WGS sequence"/>
</dbReference>
<dbReference type="EMBL" id="UGXR01000001">
    <property type="protein sequence ID" value="SUH08944.1"/>
    <property type="molecule type" value="Genomic_DNA"/>
</dbReference>
<dbReference type="PANTHER" id="PTHR11102:SF160">
    <property type="entry name" value="ERAD-ASSOCIATED E3 UBIQUITIN-PROTEIN LIGASE COMPONENT HRD3"/>
    <property type="match status" value="1"/>
</dbReference>
<dbReference type="InterPro" id="IPR006597">
    <property type="entry name" value="Sel1-like"/>
</dbReference>
<dbReference type="SUPFAM" id="SSF81901">
    <property type="entry name" value="HCP-like"/>
    <property type="match status" value="1"/>
</dbReference>
<name>A0A379VS11_SALET</name>
<organism evidence="1 2">
    <name type="scientific">Salmonella enterica I</name>
    <dbReference type="NCBI Taxonomy" id="59201"/>
    <lineage>
        <taxon>Bacteria</taxon>
        <taxon>Pseudomonadati</taxon>
        <taxon>Pseudomonadota</taxon>
        <taxon>Gammaproteobacteria</taxon>
        <taxon>Enterobacterales</taxon>
        <taxon>Enterobacteriaceae</taxon>
        <taxon>Salmonella</taxon>
    </lineage>
</organism>
<dbReference type="InterPro" id="IPR011990">
    <property type="entry name" value="TPR-like_helical_dom_sf"/>
</dbReference>